<dbReference type="Proteomes" id="UP000054248">
    <property type="component" value="Unassembled WGS sequence"/>
</dbReference>
<feature type="compositionally biased region" description="Low complexity" evidence="5">
    <location>
        <begin position="847"/>
        <end position="872"/>
    </location>
</feature>
<dbReference type="InterPro" id="IPR056996">
    <property type="entry name" value="PH_SLA1"/>
</dbReference>
<feature type="compositionally biased region" description="Low complexity" evidence="5">
    <location>
        <begin position="914"/>
        <end position="930"/>
    </location>
</feature>
<feature type="compositionally biased region" description="Basic and acidic residues" evidence="5">
    <location>
        <begin position="642"/>
        <end position="651"/>
    </location>
</feature>
<feature type="compositionally biased region" description="Pro residues" evidence="5">
    <location>
        <begin position="899"/>
        <end position="913"/>
    </location>
</feature>
<dbReference type="PROSITE" id="PS50002">
    <property type="entry name" value="SH3"/>
    <property type="match status" value="2"/>
</dbReference>
<dbReference type="Gene3D" id="1.10.150.50">
    <property type="entry name" value="Transcription Factor, Ets-1"/>
    <property type="match status" value="1"/>
</dbReference>
<dbReference type="HOGENOM" id="CLU_246278_0_0_1"/>
<dbReference type="STRING" id="1051891.A0A0C3MJZ3"/>
<feature type="region of interest" description="Disordered" evidence="5">
    <location>
        <begin position="453"/>
        <end position="544"/>
    </location>
</feature>
<feature type="compositionally biased region" description="Low complexity" evidence="5">
    <location>
        <begin position="818"/>
        <end position="839"/>
    </location>
</feature>
<keyword evidence="3 4" id="KW-0728">SH3 domain</keyword>
<dbReference type="PANTHER" id="PTHR15735:SF21">
    <property type="entry name" value="PROTEIN NERVOUS WRECK"/>
    <property type="match status" value="1"/>
</dbReference>
<dbReference type="GO" id="GO:0008092">
    <property type="term" value="F:cytoskeletal protein binding"/>
    <property type="evidence" value="ECO:0007669"/>
    <property type="project" value="InterPro"/>
</dbReference>
<feature type="compositionally biased region" description="Pro residues" evidence="5">
    <location>
        <begin position="485"/>
        <end position="496"/>
    </location>
</feature>
<sequence>MLNLWVDLWTALVRQLFIRQKLEALSNSQRNSLTAPEVVQVDAEPVTVAPSTRSASSRKVAGGAEIIPNSNPNRHRTHGQPVLPPAIQVVDERDLRVSRHSLRSVRKSAGQYPPTRRPAKDSKPLPPLPGTTPTNPNLLTVPSTNTRRPAVPRLSRTSTVINLRSSKVSGRLSTMAEEVVFRDVMKAAYDYAATAEDELTMKEDQLLYLLGNLDDDWAKVQVHTSLEALSEAEPAAGLVPSAYIEPAPPLYRAVALYDYEPNGEGEVFMKENEKMSVYLKEDEWVLVKIDRKGTVSQPAIGYVPANYVEEGEGDVEAAAQEEVPVAQASVPIPPTPGTPTAQADNAERAAAAAAKLKGDPVDIWNVSEIDKKGKKKKGTLGVGNGSIFFASEADKAPVQKWQVSMVTSVSINEDKHKHVNLEISAPSGDLSLEFGAGSRDEASAIVDKVERSKRLALGESTPPKSPEPAVIKSPTPSAPNGGRFLPPPSHPHPGLSPSPSGKSKGVRWDTAPPAEIPQAVQSDEESEGHTAATPAAAPPPPRARGIVAVAMYDFEADGEDELSVKEGEKLTVVDKEESEEWWKCRNSKGKEGVVPASYLEARTQVEALTLCQLTQGFPLFQIESADEGDDNAAAEAAAEAARAEAVRKEQEQAAAAAAKAKRLADESRRKREQEAREAQEQQEREEAEAKEAEAQRQKEEREHRAREARRRETEPLAPASSKSSTNGTPKKSVLFNSFFKFAGTPNSAAGHMGLSRSGSNRSRSPAPSETSSATDGASSEKGLKAKNPSLTTLAFGTPRSGGRARSASPVGSPRDRMSPSGMSSGPSSPISSPLPLIPSTTRKKRSGSSASADLPSSARSFTSSSSSIKASSVKLPPSKAYASIHHRTPPTKSHTLPPSYLPPVPRSTPPLSPPSRSTRPLSPPSRSTRPLSPPLPRSTPPLSPPSSSPSSSPSPSPPPRRRPTVPLVPPPQKPGPPGLVKPFSYTAPAAQAPFNYLNPAGSAPFSYLTPSNNPPPYLLKARNISHNRAQSKELPGRPSLEKPSQFKVEAQFLGVHNKKIRLHKANGVIIEVPEEKMSAADMEYIRKAGRNPTSPTSPSANEDDIPLGALPNRRSTQGPPSSSRPQAPLQRKSHVDWFEFFLNSGCDLDDCTRYATSFEREKIDEAILPDLNHDTLRELGLRAGDIIRVMKQIELRGWKVQQPRSADPKVQEQMKKDAELAARLQEEEFGRKTPVRNNTASPGLFTGPGGTLRNNTRRGRPPPTKAATLTVDASGIASVSEQLSRTSTPANVSSPTTATASGSKQTTTSPVVDGFDDAWEPRPTSAASKPAPTPTTATPRSAPAPVATPTPPPPPAPPVQPPAPQPPAQPAQTTPAAQPTTAPKLATEFDVLARLGTMRPPSAPAQPMTSPLAPTISPPPAGFQQGMGMGSSPAPMGSLLQAQATGALSPLQAQGGPRAPYAPVPQNQELLKPLIPTNTGFNSSSALRAWGLRGAPEMAVHSRLWHFVDEVIQHAVHFKHAVETDKKKTTNSSIMQERRGFEIRPFQGHVVTE</sequence>
<dbReference type="Pfam" id="PF00018">
    <property type="entry name" value="SH3_1"/>
    <property type="match status" value="3"/>
</dbReference>
<feature type="region of interest" description="Disordered" evidence="5">
    <location>
        <begin position="1088"/>
        <end position="1129"/>
    </location>
</feature>
<protein>
    <recommendedName>
        <fullName evidence="2">Actin cytoskeleton-regulatory complex protein SLA1</fullName>
    </recommendedName>
</protein>
<dbReference type="SUPFAM" id="SSF50044">
    <property type="entry name" value="SH3-domain"/>
    <property type="match status" value="3"/>
</dbReference>
<evidence type="ECO:0000256" key="2">
    <source>
        <dbReference type="ARBA" id="ARBA00020357"/>
    </source>
</evidence>
<dbReference type="GO" id="GO:0030833">
    <property type="term" value="P:regulation of actin filament polymerization"/>
    <property type="evidence" value="ECO:0007669"/>
    <property type="project" value="TreeGrafter"/>
</dbReference>
<evidence type="ECO:0000259" key="6">
    <source>
        <dbReference type="PROSITE" id="PS50002"/>
    </source>
</evidence>
<dbReference type="OrthoDB" id="5971719at2759"/>
<feature type="compositionally biased region" description="Pro residues" evidence="5">
    <location>
        <begin position="966"/>
        <end position="979"/>
    </location>
</feature>
<dbReference type="InterPro" id="IPR001452">
    <property type="entry name" value="SH3_domain"/>
</dbReference>
<evidence type="ECO:0000313" key="8">
    <source>
        <dbReference type="Proteomes" id="UP000054248"/>
    </source>
</evidence>
<feature type="domain" description="SH3" evidence="6">
    <location>
        <begin position="543"/>
        <end position="604"/>
    </location>
</feature>
<feature type="domain" description="SH3" evidence="6">
    <location>
        <begin position="180"/>
        <end position="249"/>
    </location>
</feature>
<dbReference type="InterPro" id="IPR036028">
    <property type="entry name" value="SH3-like_dom_sf"/>
</dbReference>
<evidence type="ECO:0000256" key="5">
    <source>
        <dbReference type="SAM" id="MobiDB-lite"/>
    </source>
</evidence>
<reference evidence="8" key="2">
    <citation type="submission" date="2015-01" db="EMBL/GenBank/DDBJ databases">
        <title>Evolutionary Origins and Diversification of the Mycorrhizal Mutualists.</title>
        <authorList>
            <consortium name="DOE Joint Genome Institute"/>
            <consortium name="Mycorrhizal Genomics Consortium"/>
            <person name="Kohler A."/>
            <person name="Kuo A."/>
            <person name="Nagy L.G."/>
            <person name="Floudas D."/>
            <person name="Copeland A."/>
            <person name="Barry K.W."/>
            <person name="Cichocki N."/>
            <person name="Veneault-Fourrey C."/>
            <person name="LaButti K."/>
            <person name="Lindquist E.A."/>
            <person name="Lipzen A."/>
            <person name="Lundell T."/>
            <person name="Morin E."/>
            <person name="Murat C."/>
            <person name="Riley R."/>
            <person name="Ohm R."/>
            <person name="Sun H."/>
            <person name="Tunlid A."/>
            <person name="Henrissat B."/>
            <person name="Grigoriev I.V."/>
            <person name="Hibbett D.S."/>
            <person name="Martin F."/>
        </authorList>
    </citation>
    <scope>NUCLEOTIDE SEQUENCE [LARGE SCALE GENOMIC DNA]</scope>
    <source>
        <strain evidence="8">MUT 4182</strain>
    </source>
</reference>
<feature type="compositionally biased region" description="Polar residues" evidence="5">
    <location>
        <begin position="720"/>
        <end position="729"/>
    </location>
</feature>
<feature type="compositionally biased region" description="Low complexity" evidence="5">
    <location>
        <begin position="755"/>
        <end position="764"/>
    </location>
</feature>
<dbReference type="SMART" id="SM00326">
    <property type="entry name" value="SH3"/>
    <property type="match status" value="3"/>
</dbReference>
<dbReference type="InterPro" id="IPR013761">
    <property type="entry name" value="SAM/pointed_sf"/>
</dbReference>
<feature type="compositionally biased region" description="Polar residues" evidence="5">
    <location>
        <begin position="1091"/>
        <end position="1100"/>
    </location>
</feature>
<dbReference type="Gene3D" id="2.30.30.700">
    <property type="entry name" value="SLA1 homology domain 1"/>
    <property type="match status" value="1"/>
</dbReference>
<reference evidence="7 8" key="1">
    <citation type="submission" date="2014-04" db="EMBL/GenBank/DDBJ databases">
        <authorList>
            <consortium name="DOE Joint Genome Institute"/>
            <person name="Kuo A."/>
            <person name="Girlanda M."/>
            <person name="Perotto S."/>
            <person name="Kohler A."/>
            <person name="Nagy L.G."/>
            <person name="Floudas D."/>
            <person name="Copeland A."/>
            <person name="Barry K.W."/>
            <person name="Cichocki N."/>
            <person name="Veneault-Fourrey C."/>
            <person name="LaButti K."/>
            <person name="Lindquist E.A."/>
            <person name="Lipzen A."/>
            <person name="Lundell T."/>
            <person name="Morin E."/>
            <person name="Murat C."/>
            <person name="Sun H."/>
            <person name="Tunlid A."/>
            <person name="Henrissat B."/>
            <person name="Grigoriev I.V."/>
            <person name="Hibbett D.S."/>
            <person name="Martin F."/>
            <person name="Nordberg H.P."/>
            <person name="Cantor M.N."/>
            <person name="Hua S.X."/>
        </authorList>
    </citation>
    <scope>NUCLEOTIDE SEQUENCE [LARGE SCALE GENOMIC DNA]</scope>
    <source>
        <strain evidence="7 8">MUT 4182</strain>
    </source>
</reference>
<comment type="similarity">
    <text evidence="1">Belongs to the SLA1 family.</text>
</comment>
<feature type="compositionally biased region" description="Low complexity" evidence="5">
    <location>
        <begin position="1370"/>
        <end position="1382"/>
    </location>
</feature>
<feature type="compositionally biased region" description="Pro residues" evidence="5">
    <location>
        <begin position="1346"/>
        <end position="1369"/>
    </location>
</feature>
<organism evidence="7 8">
    <name type="scientific">Tulasnella calospora MUT 4182</name>
    <dbReference type="NCBI Taxonomy" id="1051891"/>
    <lineage>
        <taxon>Eukaryota</taxon>
        <taxon>Fungi</taxon>
        <taxon>Dikarya</taxon>
        <taxon>Basidiomycota</taxon>
        <taxon>Agaricomycotina</taxon>
        <taxon>Agaricomycetes</taxon>
        <taxon>Cantharellales</taxon>
        <taxon>Tulasnellaceae</taxon>
        <taxon>Tulasnella</taxon>
    </lineage>
</organism>
<dbReference type="GO" id="GO:0043130">
    <property type="term" value="F:ubiquitin binding"/>
    <property type="evidence" value="ECO:0007669"/>
    <property type="project" value="InterPro"/>
</dbReference>
<feature type="compositionally biased region" description="Low complexity" evidence="5">
    <location>
        <begin position="1321"/>
        <end position="1345"/>
    </location>
</feature>
<dbReference type="Pfam" id="PF03983">
    <property type="entry name" value="SHD1"/>
    <property type="match status" value="1"/>
</dbReference>
<feature type="compositionally biased region" description="Low complexity" evidence="5">
    <location>
        <begin position="131"/>
        <end position="146"/>
    </location>
</feature>
<feature type="compositionally biased region" description="Polar residues" evidence="5">
    <location>
        <begin position="1113"/>
        <end position="1125"/>
    </location>
</feature>
<evidence type="ECO:0000313" key="7">
    <source>
        <dbReference type="EMBL" id="KIO34037.1"/>
    </source>
</evidence>
<feature type="compositionally biased region" description="Basic and acidic residues" evidence="5">
    <location>
        <begin position="662"/>
        <end position="714"/>
    </location>
</feature>
<dbReference type="PANTHER" id="PTHR15735">
    <property type="entry name" value="FCH AND DOUBLE SH3 DOMAINS PROTEIN"/>
    <property type="match status" value="1"/>
</dbReference>
<evidence type="ECO:0000256" key="4">
    <source>
        <dbReference type="PROSITE-ProRule" id="PRU00192"/>
    </source>
</evidence>
<dbReference type="GO" id="GO:0042802">
    <property type="term" value="F:identical protein binding"/>
    <property type="evidence" value="ECO:0007669"/>
    <property type="project" value="InterPro"/>
</dbReference>
<proteinExistence type="inferred from homology"/>
<accession>A0A0C3MJZ3</accession>
<keyword evidence="8" id="KW-1185">Reference proteome</keyword>
<feature type="region of interest" description="Disordered" evidence="5">
    <location>
        <begin position="49"/>
        <end position="81"/>
    </location>
</feature>
<dbReference type="EMBL" id="KN822945">
    <property type="protein sequence ID" value="KIO34037.1"/>
    <property type="molecule type" value="Genomic_DNA"/>
</dbReference>
<evidence type="ECO:0000256" key="3">
    <source>
        <dbReference type="ARBA" id="ARBA00022443"/>
    </source>
</evidence>
<name>A0A0C3MJZ3_9AGAM</name>
<dbReference type="Pfam" id="PF24081">
    <property type="entry name" value="PH_SLA1"/>
    <property type="match status" value="1"/>
</dbReference>
<feature type="compositionally biased region" description="Polar residues" evidence="5">
    <location>
        <begin position="1277"/>
        <end position="1310"/>
    </location>
</feature>
<evidence type="ECO:0000256" key="1">
    <source>
        <dbReference type="ARBA" id="ARBA00007948"/>
    </source>
</evidence>
<dbReference type="PRINTS" id="PR00452">
    <property type="entry name" value="SH3DOMAIN"/>
</dbReference>
<dbReference type="Gene3D" id="2.30.30.40">
    <property type="entry name" value="SH3 Domains"/>
    <property type="match status" value="3"/>
</dbReference>
<dbReference type="GO" id="GO:0030674">
    <property type="term" value="F:protein-macromolecule adaptor activity"/>
    <property type="evidence" value="ECO:0007669"/>
    <property type="project" value="InterPro"/>
</dbReference>
<feature type="region of interest" description="Disordered" evidence="5">
    <location>
        <begin position="98"/>
        <end position="151"/>
    </location>
</feature>
<dbReference type="InterPro" id="IPR007131">
    <property type="entry name" value="SHD1"/>
</dbReference>
<feature type="compositionally biased region" description="Polar residues" evidence="5">
    <location>
        <begin position="765"/>
        <end position="777"/>
    </location>
</feature>
<feature type="region of interest" description="Disordered" evidence="5">
    <location>
        <begin position="1226"/>
        <end position="1382"/>
    </location>
</feature>
<feature type="region of interest" description="Disordered" evidence="5">
    <location>
        <begin position="642"/>
        <end position="984"/>
    </location>
</feature>
<feature type="compositionally biased region" description="Pro residues" evidence="5">
    <location>
        <begin position="931"/>
        <end position="958"/>
    </location>
</feature>
<gene>
    <name evidence="7" type="ORF">M407DRAFT_3754</name>
</gene>